<dbReference type="EMBL" id="JAJBZT010000003">
    <property type="protein sequence ID" value="MCB6183140.1"/>
    <property type="molecule type" value="Genomic_DNA"/>
</dbReference>
<comment type="caution">
    <text evidence="2">The sequence shown here is derived from an EMBL/GenBank/DDBJ whole genome shotgun (WGS) entry which is preliminary data.</text>
</comment>
<gene>
    <name evidence="2" type="ORF">LIN78_06245</name>
</gene>
<dbReference type="RefSeq" id="WP_227179628.1">
    <property type="nucleotide sequence ID" value="NZ_JAJBZT010000003.1"/>
</dbReference>
<sequence>MKSSSLHHIVMVGRQNLDKSNHPIDLITQYLTKDAFSFQWFLSKEHTFVEARNRWLQKFDRMHIAQIIRNWKLLNRIVIQLIKKTYWLMHPSALLYVLFYRQNNRVMANEIACLLKAMPADEVVTLLCYSAGGIQGSLASLESKVDHLICFGYPFQHPDKPPEAERTEHLAKLKTPTLIFQGTQDPYGHKDLEHTYQLSSSIHVELLDTDHEYRLSDTDCDRVYQQIKQFLQLPSEEKA</sequence>
<dbReference type="Proteomes" id="UP001165395">
    <property type="component" value="Unassembled WGS sequence"/>
</dbReference>
<organism evidence="2 3">
    <name type="scientific">Leeia speluncae</name>
    <dbReference type="NCBI Taxonomy" id="2884804"/>
    <lineage>
        <taxon>Bacteria</taxon>
        <taxon>Pseudomonadati</taxon>
        <taxon>Pseudomonadota</taxon>
        <taxon>Betaproteobacteria</taxon>
        <taxon>Neisseriales</taxon>
        <taxon>Leeiaceae</taxon>
        <taxon>Leeia</taxon>
    </lineage>
</organism>
<protein>
    <recommendedName>
        <fullName evidence="1">KANL3/Tex30 alpha/beta hydrolase-like domain-containing protein</fullName>
    </recommendedName>
</protein>
<dbReference type="SUPFAM" id="SSF53474">
    <property type="entry name" value="alpha/beta-Hydrolases"/>
    <property type="match status" value="1"/>
</dbReference>
<evidence type="ECO:0000313" key="2">
    <source>
        <dbReference type="EMBL" id="MCB6183140.1"/>
    </source>
</evidence>
<proteinExistence type="predicted"/>
<name>A0ABS8D4L8_9NEIS</name>
<feature type="domain" description="KANL3/Tex30 alpha/beta hydrolase-like" evidence="1">
    <location>
        <begin position="110"/>
        <end position="227"/>
    </location>
</feature>
<dbReference type="Gene3D" id="3.40.50.1820">
    <property type="entry name" value="alpha/beta hydrolase"/>
    <property type="match status" value="1"/>
</dbReference>
<dbReference type="InterPro" id="IPR046879">
    <property type="entry name" value="KANL3/Tex30_Abhydrolase"/>
</dbReference>
<reference evidence="2" key="1">
    <citation type="submission" date="2021-10" db="EMBL/GenBank/DDBJ databases">
        <title>The complete genome sequence of Leeia sp. TBRC 13508.</title>
        <authorList>
            <person name="Charoenyingcharoen P."/>
            <person name="Yukphan P."/>
        </authorList>
    </citation>
    <scope>NUCLEOTIDE SEQUENCE</scope>
    <source>
        <strain evidence="2">TBRC 13508</strain>
    </source>
</reference>
<evidence type="ECO:0000313" key="3">
    <source>
        <dbReference type="Proteomes" id="UP001165395"/>
    </source>
</evidence>
<accession>A0ABS8D4L8</accession>
<dbReference type="Pfam" id="PF20408">
    <property type="entry name" value="Abhydrolase_11"/>
    <property type="match status" value="1"/>
</dbReference>
<dbReference type="InterPro" id="IPR029058">
    <property type="entry name" value="AB_hydrolase_fold"/>
</dbReference>
<evidence type="ECO:0000259" key="1">
    <source>
        <dbReference type="Pfam" id="PF20408"/>
    </source>
</evidence>
<keyword evidence="3" id="KW-1185">Reference proteome</keyword>